<reference evidence="8 9" key="1">
    <citation type="submission" date="2020-07" db="EMBL/GenBank/DDBJ databases">
        <title>Sequencing the genomes of 1000 actinobacteria strains.</title>
        <authorList>
            <person name="Klenk H.-P."/>
        </authorList>
    </citation>
    <scope>NUCLEOTIDE SEQUENCE [LARGE SCALE GENOMIC DNA]</scope>
    <source>
        <strain evidence="8 9">DSM 22083</strain>
    </source>
</reference>
<dbReference type="Gene3D" id="1.20.1250.20">
    <property type="entry name" value="MFS general substrate transporter like domains"/>
    <property type="match status" value="1"/>
</dbReference>
<feature type="transmembrane region" description="Helical" evidence="7">
    <location>
        <begin position="73"/>
        <end position="90"/>
    </location>
</feature>
<feature type="transmembrane region" description="Helical" evidence="7">
    <location>
        <begin position="96"/>
        <end position="114"/>
    </location>
</feature>
<sequence>MRRTNDRRLIGALQFGTATVEGVVLSTIVLQVALELDLPAPLIGMILALGAVTSLVFAVPLGDLADRLGLGRAAALFAALAALAVAGYAVTDSAAGFAAAAIAFGVAQSTSAAARQALAVDGAVPADRLAIRATMNLLLNAGIGLGTVLGAVLAASGLGPTTRIAYGIGAVIMVLTAVSALTLRRPARAARRGGWAETMIALRDRRFAAATGFAAAIQLTMPVLSVILPIWVLEQTAAPIWLPGVALGLNTILVIIGQRPYAARVRTTRATVRTALIAAGGLGVAGVLLAGSGAVPSPSLVVVLILAGIVALTVGEVCGGIATWRVALDHVPDWAEGRYQAAFSMSTSAARIVGPAAALPLVIMLGPVGWLILTAVMAAACFGIAALAQAPALRDAAAPISEAATPRGGART</sequence>
<feature type="transmembrane region" description="Helical" evidence="7">
    <location>
        <begin position="276"/>
        <end position="295"/>
    </location>
</feature>
<dbReference type="PANTHER" id="PTHR23517">
    <property type="entry name" value="RESISTANCE PROTEIN MDTM, PUTATIVE-RELATED-RELATED"/>
    <property type="match status" value="1"/>
</dbReference>
<organism evidence="8 9">
    <name type="scientific">Microlunatus parietis</name>
    <dbReference type="NCBI Taxonomy" id="682979"/>
    <lineage>
        <taxon>Bacteria</taxon>
        <taxon>Bacillati</taxon>
        <taxon>Actinomycetota</taxon>
        <taxon>Actinomycetes</taxon>
        <taxon>Propionibacteriales</taxon>
        <taxon>Propionibacteriaceae</taxon>
        <taxon>Microlunatus</taxon>
    </lineage>
</organism>
<keyword evidence="6 7" id="KW-0472">Membrane</keyword>
<dbReference type="InterPro" id="IPR050171">
    <property type="entry name" value="MFS_Transporters"/>
</dbReference>
<gene>
    <name evidence="8" type="ORF">BKA15_002260</name>
</gene>
<evidence type="ECO:0000256" key="1">
    <source>
        <dbReference type="ARBA" id="ARBA00004651"/>
    </source>
</evidence>
<feature type="transmembrane region" description="Helical" evidence="7">
    <location>
        <begin position="12"/>
        <end position="34"/>
    </location>
</feature>
<keyword evidence="5 7" id="KW-1133">Transmembrane helix</keyword>
<evidence type="ECO:0000256" key="6">
    <source>
        <dbReference type="ARBA" id="ARBA00023136"/>
    </source>
</evidence>
<comment type="subcellular location">
    <subcellularLocation>
        <location evidence="1">Cell membrane</location>
        <topology evidence="1">Multi-pass membrane protein</topology>
    </subcellularLocation>
</comment>
<comment type="caution">
    <text evidence="8">The sequence shown here is derived from an EMBL/GenBank/DDBJ whole genome shotgun (WGS) entry which is preliminary data.</text>
</comment>
<accession>A0A7Y9I607</accession>
<keyword evidence="4 7" id="KW-0812">Transmembrane</keyword>
<protein>
    <submittedName>
        <fullName evidence="8">MFS family permease</fullName>
    </submittedName>
</protein>
<evidence type="ECO:0000256" key="3">
    <source>
        <dbReference type="ARBA" id="ARBA00022475"/>
    </source>
</evidence>
<evidence type="ECO:0000256" key="2">
    <source>
        <dbReference type="ARBA" id="ARBA00022448"/>
    </source>
</evidence>
<dbReference type="AlphaFoldDB" id="A0A7Y9I607"/>
<evidence type="ECO:0000313" key="9">
    <source>
        <dbReference type="Proteomes" id="UP000569914"/>
    </source>
</evidence>
<feature type="transmembrane region" description="Helical" evidence="7">
    <location>
        <begin position="238"/>
        <end position="256"/>
    </location>
</feature>
<dbReference type="GO" id="GO:0005886">
    <property type="term" value="C:plasma membrane"/>
    <property type="evidence" value="ECO:0007669"/>
    <property type="project" value="UniProtKB-SubCell"/>
</dbReference>
<keyword evidence="2" id="KW-0813">Transport</keyword>
<dbReference type="InterPro" id="IPR011701">
    <property type="entry name" value="MFS"/>
</dbReference>
<proteinExistence type="predicted"/>
<keyword evidence="9" id="KW-1185">Reference proteome</keyword>
<dbReference type="PANTHER" id="PTHR23517:SF2">
    <property type="entry name" value="MULTIDRUG RESISTANCE PROTEIN MDTH"/>
    <property type="match status" value="1"/>
</dbReference>
<keyword evidence="3" id="KW-1003">Cell membrane</keyword>
<dbReference type="Pfam" id="PF07690">
    <property type="entry name" value="MFS_1"/>
    <property type="match status" value="1"/>
</dbReference>
<evidence type="ECO:0000256" key="4">
    <source>
        <dbReference type="ARBA" id="ARBA00022692"/>
    </source>
</evidence>
<dbReference type="InterPro" id="IPR036259">
    <property type="entry name" value="MFS_trans_sf"/>
</dbReference>
<feature type="transmembrane region" description="Helical" evidence="7">
    <location>
        <begin position="135"/>
        <end position="158"/>
    </location>
</feature>
<feature type="transmembrane region" description="Helical" evidence="7">
    <location>
        <begin position="164"/>
        <end position="183"/>
    </location>
</feature>
<feature type="transmembrane region" description="Helical" evidence="7">
    <location>
        <begin position="369"/>
        <end position="388"/>
    </location>
</feature>
<dbReference type="Proteomes" id="UP000569914">
    <property type="component" value="Unassembled WGS sequence"/>
</dbReference>
<evidence type="ECO:0000313" key="8">
    <source>
        <dbReference type="EMBL" id="NYE70931.1"/>
    </source>
</evidence>
<dbReference type="RefSeq" id="WP_179750755.1">
    <property type="nucleotide sequence ID" value="NZ_JACCBU010000001.1"/>
</dbReference>
<dbReference type="GO" id="GO:0022857">
    <property type="term" value="F:transmembrane transporter activity"/>
    <property type="evidence" value="ECO:0007669"/>
    <property type="project" value="InterPro"/>
</dbReference>
<dbReference type="SUPFAM" id="SSF103473">
    <property type="entry name" value="MFS general substrate transporter"/>
    <property type="match status" value="1"/>
</dbReference>
<evidence type="ECO:0000256" key="5">
    <source>
        <dbReference type="ARBA" id="ARBA00022989"/>
    </source>
</evidence>
<feature type="transmembrane region" description="Helical" evidence="7">
    <location>
        <begin position="301"/>
        <end position="327"/>
    </location>
</feature>
<feature type="transmembrane region" description="Helical" evidence="7">
    <location>
        <begin position="40"/>
        <end position="61"/>
    </location>
</feature>
<name>A0A7Y9I607_9ACTN</name>
<feature type="transmembrane region" description="Helical" evidence="7">
    <location>
        <begin position="207"/>
        <end position="232"/>
    </location>
</feature>
<feature type="transmembrane region" description="Helical" evidence="7">
    <location>
        <begin position="339"/>
        <end position="363"/>
    </location>
</feature>
<evidence type="ECO:0000256" key="7">
    <source>
        <dbReference type="SAM" id="Phobius"/>
    </source>
</evidence>
<dbReference type="EMBL" id="JACCBU010000001">
    <property type="protein sequence ID" value="NYE70931.1"/>
    <property type="molecule type" value="Genomic_DNA"/>
</dbReference>